<dbReference type="InterPro" id="IPR045621">
    <property type="entry name" value="BPD_transp_1_N"/>
</dbReference>
<dbReference type="EMBL" id="LQQY01000002">
    <property type="protein sequence ID" value="KZE53284.1"/>
    <property type="molecule type" value="Genomic_DNA"/>
</dbReference>
<keyword evidence="5 7" id="KW-1133">Transmembrane helix</keyword>
<dbReference type="InterPro" id="IPR000515">
    <property type="entry name" value="MetI-like"/>
</dbReference>
<feature type="transmembrane region" description="Helical" evidence="7">
    <location>
        <begin position="447"/>
        <end position="469"/>
    </location>
</feature>
<name>A0A165LXY8_9BACI</name>
<dbReference type="Pfam" id="PF19300">
    <property type="entry name" value="BPD_transp_1_N"/>
    <property type="match status" value="1"/>
</dbReference>
<feature type="transmembrane region" description="Helical" evidence="7">
    <location>
        <begin position="178"/>
        <end position="198"/>
    </location>
</feature>
<comment type="subcellular location">
    <subcellularLocation>
        <location evidence="1 7">Cell membrane</location>
        <topology evidence="1 7">Multi-pass membrane protein</topology>
    </subcellularLocation>
</comment>
<protein>
    <submittedName>
        <fullName evidence="9">Peptide ABC transporter permease</fullName>
    </submittedName>
</protein>
<dbReference type="SUPFAM" id="SSF161098">
    <property type="entry name" value="MetI-like"/>
    <property type="match status" value="1"/>
</dbReference>
<gene>
    <name evidence="9" type="ORF">AV649_10970</name>
</gene>
<feature type="transmembrane region" description="Helical" evidence="7">
    <location>
        <begin position="393"/>
        <end position="413"/>
    </location>
</feature>
<dbReference type="CDD" id="cd06261">
    <property type="entry name" value="TM_PBP2"/>
    <property type="match status" value="1"/>
</dbReference>
<evidence type="ECO:0000256" key="4">
    <source>
        <dbReference type="ARBA" id="ARBA00022692"/>
    </source>
</evidence>
<evidence type="ECO:0000256" key="5">
    <source>
        <dbReference type="ARBA" id="ARBA00022989"/>
    </source>
</evidence>
<dbReference type="PATRIC" id="fig|189381.10.peg.270"/>
<feature type="transmembrane region" description="Helical" evidence="7">
    <location>
        <begin position="266"/>
        <end position="288"/>
    </location>
</feature>
<dbReference type="PANTHER" id="PTHR30465:SF0">
    <property type="entry name" value="OLIGOPEPTIDE TRANSPORT SYSTEM PERMEASE PROTEIN APPB"/>
    <property type="match status" value="1"/>
</dbReference>
<dbReference type="PANTHER" id="PTHR30465">
    <property type="entry name" value="INNER MEMBRANE ABC TRANSPORTER"/>
    <property type="match status" value="1"/>
</dbReference>
<dbReference type="Gene3D" id="1.10.3720.10">
    <property type="entry name" value="MetI-like"/>
    <property type="match status" value="1"/>
</dbReference>
<reference evidence="10" key="1">
    <citation type="submission" date="2016-01" db="EMBL/GenBank/DDBJ databases">
        <title>Whole genome sequencing of Bhargavaea cecembensis T14.</title>
        <authorList>
            <person name="Hong K.W."/>
        </authorList>
    </citation>
    <scope>NUCLEOTIDE SEQUENCE [LARGE SCALE GENOMIC DNA]</scope>
    <source>
        <strain evidence="10">M19</strain>
    </source>
</reference>
<feature type="domain" description="ABC transmembrane type-1" evidence="8">
    <location>
        <begin position="264"/>
        <end position="466"/>
    </location>
</feature>
<keyword evidence="3" id="KW-1003">Cell membrane</keyword>
<keyword evidence="6 7" id="KW-0472">Membrane</keyword>
<dbReference type="AlphaFoldDB" id="A0A165LXY8"/>
<proteinExistence type="inferred from homology"/>
<feature type="transmembrane region" description="Helical" evidence="7">
    <location>
        <begin position="148"/>
        <end position="166"/>
    </location>
</feature>
<comment type="similarity">
    <text evidence="7">Belongs to the binding-protein-dependent transport system permease family.</text>
</comment>
<evidence type="ECO:0000259" key="8">
    <source>
        <dbReference type="PROSITE" id="PS50928"/>
    </source>
</evidence>
<dbReference type="PROSITE" id="PS50928">
    <property type="entry name" value="ABC_TM1"/>
    <property type="match status" value="1"/>
</dbReference>
<dbReference type="InterPro" id="IPR035906">
    <property type="entry name" value="MetI-like_sf"/>
</dbReference>
<evidence type="ECO:0000256" key="7">
    <source>
        <dbReference type="RuleBase" id="RU363032"/>
    </source>
</evidence>
<evidence type="ECO:0000313" key="10">
    <source>
        <dbReference type="Proteomes" id="UP000076510"/>
    </source>
</evidence>
<accession>A0A165LXY8</accession>
<feature type="transmembrane region" description="Helical" evidence="7">
    <location>
        <begin position="338"/>
        <end position="359"/>
    </location>
</feature>
<evidence type="ECO:0000313" key="9">
    <source>
        <dbReference type="EMBL" id="KZE53284.1"/>
    </source>
</evidence>
<dbReference type="Proteomes" id="UP000076510">
    <property type="component" value="Unassembled WGS sequence"/>
</dbReference>
<dbReference type="GO" id="GO:0055085">
    <property type="term" value="P:transmembrane transport"/>
    <property type="evidence" value="ECO:0007669"/>
    <property type="project" value="InterPro"/>
</dbReference>
<organism evidence="9 10">
    <name type="scientific">Rossellomorea marisflavi</name>
    <dbReference type="NCBI Taxonomy" id="189381"/>
    <lineage>
        <taxon>Bacteria</taxon>
        <taxon>Bacillati</taxon>
        <taxon>Bacillota</taxon>
        <taxon>Bacilli</taxon>
        <taxon>Bacillales</taxon>
        <taxon>Bacillaceae</taxon>
        <taxon>Rossellomorea</taxon>
    </lineage>
</organism>
<evidence type="ECO:0000256" key="2">
    <source>
        <dbReference type="ARBA" id="ARBA00022448"/>
    </source>
</evidence>
<feature type="transmembrane region" description="Helical" evidence="7">
    <location>
        <begin position="300"/>
        <end position="326"/>
    </location>
</feature>
<comment type="caution">
    <text evidence="9">The sequence shown here is derived from an EMBL/GenBank/DDBJ whole genome shotgun (WGS) entry which is preliminary data.</text>
</comment>
<keyword evidence="2 7" id="KW-0813">Transport</keyword>
<keyword evidence="4 7" id="KW-0812">Transmembrane</keyword>
<evidence type="ECO:0000256" key="3">
    <source>
        <dbReference type="ARBA" id="ARBA00022475"/>
    </source>
</evidence>
<evidence type="ECO:0000256" key="1">
    <source>
        <dbReference type="ARBA" id="ARBA00004651"/>
    </source>
</evidence>
<dbReference type="Pfam" id="PF00528">
    <property type="entry name" value="BPD_transp_1"/>
    <property type="match status" value="1"/>
</dbReference>
<feature type="transmembrane region" description="Helical" evidence="7">
    <location>
        <begin position="28"/>
        <end position="49"/>
    </location>
</feature>
<sequence length="480" mass="54072">METAKATGTYAPTPMFQDTYQKMQRRNLYHFFILILGLPVHLVVFFIYLHRKKNDPYQRLLHDMKQGLVKEGLKATYLKRAEEELQRKNMFFNQQASPSSIKAKAERLAQERLNETAEERTLKQLTLKDERKITYKETFGSLLQNPTFLVLSALPGLPMYLLLLLYSNHFVKYIFERLVMSLFVIVGVAFLVFTILYLSPFNPAANILGETATKDQIAAFNAIHGLDQPYLVQLWNTIKGIATFDLGSSFTGNEEVASSIGRKFPITLTLAIISLIMAIVIAIPIGIVSATKPRSFFDYTFMFVALIGLSIPNFWQGLIFILNFSIKWKWFPATYTPGNWLSIVMPAVVLGTALTASIARMMRSSTLEVINEDYILTAKAKGLNKRQVLWKHAVSNAMIPVITVIGLLFGGMLGGAAVTEKVFNISGIGSYIVDKQFIPDIPAIMGGVVYIAITISLVNLLIDILYAFFDPRIRSKMKQY</sequence>
<dbReference type="OrthoDB" id="24153at2"/>
<dbReference type="GO" id="GO:0005886">
    <property type="term" value="C:plasma membrane"/>
    <property type="evidence" value="ECO:0007669"/>
    <property type="project" value="UniProtKB-SubCell"/>
</dbReference>
<evidence type="ECO:0000256" key="6">
    <source>
        <dbReference type="ARBA" id="ARBA00023136"/>
    </source>
</evidence>
<dbReference type="RefSeq" id="WP_048013327.1">
    <property type="nucleotide sequence ID" value="NZ_JAMQJC010000008.1"/>
</dbReference>